<dbReference type="GO" id="GO:0016787">
    <property type="term" value="F:hydrolase activity"/>
    <property type="evidence" value="ECO:0007669"/>
    <property type="project" value="UniProtKB-KW"/>
</dbReference>
<evidence type="ECO:0000313" key="2">
    <source>
        <dbReference type="EMBL" id="AZV80727.1"/>
    </source>
</evidence>
<accession>A0A3T0N9N1</accession>
<keyword evidence="2" id="KW-0614">Plasmid</keyword>
<dbReference type="Proteomes" id="UP000283063">
    <property type="component" value="Plasmid pW43B"/>
</dbReference>
<dbReference type="Gene3D" id="3.40.50.1820">
    <property type="entry name" value="alpha/beta hydrolase"/>
    <property type="match status" value="1"/>
</dbReference>
<evidence type="ECO:0000313" key="3">
    <source>
        <dbReference type="Proteomes" id="UP000283063"/>
    </source>
</evidence>
<geneLocation type="plasmid" evidence="2 3">
    <name>pW43B</name>
</geneLocation>
<dbReference type="InterPro" id="IPR050266">
    <property type="entry name" value="AB_hydrolase_sf"/>
</dbReference>
<proteinExistence type="predicted"/>
<dbReference type="OrthoDB" id="9785847at2"/>
<gene>
    <name evidence="2" type="ORF">EBB79_22500</name>
</gene>
<organism evidence="2 3">
    <name type="scientific">Parasedimentitalea marina</name>
    <dbReference type="NCBI Taxonomy" id="2483033"/>
    <lineage>
        <taxon>Bacteria</taxon>
        <taxon>Pseudomonadati</taxon>
        <taxon>Pseudomonadota</taxon>
        <taxon>Alphaproteobacteria</taxon>
        <taxon>Rhodobacterales</taxon>
        <taxon>Paracoccaceae</taxon>
        <taxon>Parasedimentitalea</taxon>
    </lineage>
</organism>
<sequence length="270" mass="29625">MPLISSDGTAFERSGTVGKPTVILVHGLGLNRDVWQWQLPELTKNYDVIIYDLFGHGDSVAPPNDPCLKLFSDQLQTLMNFCEVKKATIVGFSLGGMIARRIAQDAPDRVSSLVVLHSPHQRSDLAQTAILDRVEQARLEGSASTIEAALERWFTDGFRLANPATMDLVRSWVLANDIAIYHRNYRVLADGIAEIIAPQPPISCPTLVMTGTEDYGNGPAMSQAIAAEISGSEVHILKGLRHMALAENPDAVTLPLLNFLQQNYKETQHV</sequence>
<dbReference type="PRINTS" id="PR00111">
    <property type="entry name" value="ABHYDROLASE"/>
</dbReference>
<feature type="domain" description="AB hydrolase-1" evidence="1">
    <location>
        <begin position="20"/>
        <end position="123"/>
    </location>
</feature>
<keyword evidence="2" id="KW-0378">Hydrolase</keyword>
<dbReference type="InterPro" id="IPR000073">
    <property type="entry name" value="AB_hydrolase_1"/>
</dbReference>
<dbReference type="SUPFAM" id="SSF53474">
    <property type="entry name" value="alpha/beta-Hydrolases"/>
    <property type="match status" value="1"/>
</dbReference>
<dbReference type="Pfam" id="PF00561">
    <property type="entry name" value="Abhydrolase_1"/>
    <property type="match status" value="1"/>
</dbReference>
<dbReference type="RefSeq" id="WP_127751230.1">
    <property type="nucleotide sequence ID" value="NZ_CP033221.1"/>
</dbReference>
<dbReference type="KEGG" id="sedi:EBB79_22500"/>
<protein>
    <submittedName>
        <fullName evidence="2">Alpha/beta fold hydrolase</fullName>
    </submittedName>
</protein>
<dbReference type="AlphaFoldDB" id="A0A3T0N9N1"/>
<name>A0A3T0N9N1_9RHOB</name>
<evidence type="ECO:0000259" key="1">
    <source>
        <dbReference type="Pfam" id="PF00561"/>
    </source>
</evidence>
<dbReference type="EMBL" id="CP033221">
    <property type="protein sequence ID" value="AZV80727.1"/>
    <property type="molecule type" value="Genomic_DNA"/>
</dbReference>
<reference evidence="2 3" key="1">
    <citation type="submission" date="2018-10" db="EMBL/GenBank/DDBJ databases">
        <title>Parasedimentitalea marina sp. nov., a psychrophilic bacterium isolated from deep seawater of the New Britain Trench.</title>
        <authorList>
            <person name="Cao J."/>
        </authorList>
    </citation>
    <scope>NUCLEOTIDE SEQUENCE [LARGE SCALE GENOMIC DNA]</scope>
    <source>
        <strain evidence="2 3">W43</strain>
        <plasmid evidence="2 3">pW43B</plasmid>
    </source>
</reference>
<keyword evidence="3" id="KW-1185">Reference proteome</keyword>
<dbReference type="InterPro" id="IPR029058">
    <property type="entry name" value="AB_hydrolase_fold"/>
</dbReference>
<dbReference type="PANTHER" id="PTHR43798">
    <property type="entry name" value="MONOACYLGLYCEROL LIPASE"/>
    <property type="match status" value="1"/>
</dbReference>